<evidence type="ECO:0000313" key="2">
    <source>
        <dbReference type="EMBL" id="PKA59547.1"/>
    </source>
</evidence>
<proteinExistence type="predicted"/>
<protein>
    <submittedName>
        <fullName evidence="2">Uncharacterized protein</fullName>
    </submittedName>
</protein>
<gene>
    <name evidence="2" type="ORF">AXF42_Ash016571</name>
</gene>
<evidence type="ECO:0000313" key="3">
    <source>
        <dbReference type="Proteomes" id="UP000236161"/>
    </source>
</evidence>
<accession>A0A2I0AVH9</accession>
<reference evidence="2 3" key="1">
    <citation type="journal article" date="2017" name="Nature">
        <title>The Apostasia genome and the evolution of orchids.</title>
        <authorList>
            <person name="Zhang G.Q."/>
            <person name="Liu K.W."/>
            <person name="Li Z."/>
            <person name="Lohaus R."/>
            <person name="Hsiao Y.Y."/>
            <person name="Niu S.C."/>
            <person name="Wang J.Y."/>
            <person name="Lin Y.C."/>
            <person name="Xu Q."/>
            <person name="Chen L.J."/>
            <person name="Yoshida K."/>
            <person name="Fujiwara S."/>
            <person name="Wang Z.W."/>
            <person name="Zhang Y.Q."/>
            <person name="Mitsuda N."/>
            <person name="Wang M."/>
            <person name="Liu G.H."/>
            <person name="Pecoraro L."/>
            <person name="Huang H.X."/>
            <person name="Xiao X.J."/>
            <person name="Lin M."/>
            <person name="Wu X.Y."/>
            <person name="Wu W.L."/>
            <person name="Chen Y.Y."/>
            <person name="Chang S.B."/>
            <person name="Sakamoto S."/>
            <person name="Ohme-Takagi M."/>
            <person name="Yagi M."/>
            <person name="Zeng S.J."/>
            <person name="Shen C.Y."/>
            <person name="Yeh C.M."/>
            <person name="Luo Y.B."/>
            <person name="Tsai W.C."/>
            <person name="Van de Peer Y."/>
            <person name="Liu Z.J."/>
        </authorList>
    </citation>
    <scope>NUCLEOTIDE SEQUENCE [LARGE SCALE GENOMIC DNA]</scope>
    <source>
        <strain evidence="3">cv. Shenzhen</strain>
        <tissue evidence="2">Stem</tissue>
    </source>
</reference>
<feature type="region of interest" description="Disordered" evidence="1">
    <location>
        <begin position="14"/>
        <end position="39"/>
    </location>
</feature>
<sequence length="91" mass="9608">MGACNSHLAAISCAESHERRTKGSSSSSSSSLKTTRPKINDLNELIEAAPTLATEDPMARCFAMAGGGGGGSLRIREGSWQPKLPRIPEHE</sequence>
<dbReference type="EMBL" id="KZ451948">
    <property type="protein sequence ID" value="PKA59547.1"/>
    <property type="molecule type" value="Genomic_DNA"/>
</dbReference>
<keyword evidence="3" id="KW-1185">Reference proteome</keyword>
<evidence type="ECO:0000256" key="1">
    <source>
        <dbReference type="SAM" id="MobiDB-lite"/>
    </source>
</evidence>
<feature type="region of interest" description="Disordered" evidence="1">
    <location>
        <begin position="72"/>
        <end position="91"/>
    </location>
</feature>
<name>A0A2I0AVH9_9ASPA</name>
<dbReference type="Proteomes" id="UP000236161">
    <property type="component" value="Unassembled WGS sequence"/>
</dbReference>
<dbReference type="AlphaFoldDB" id="A0A2I0AVH9"/>
<organism evidence="2 3">
    <name type="scientific">Apostasia shenzhenica</name>
    <dbReference type="NCBI Taxonomy" id="1088818"/>
    <lineage>
        <taxon>Eukaryota</taxon>
        <taxon>Viridiplantae</taxon>
        <taxon>Streptophyta</taxon>
        <taxon>Embryophyta</taxon>
        <taxon>Tracheophyta</taxon>
        <taxon>Spermatophyta</taxon>
        <taxon>Magnoliopsida</taxon>
        <taxon>Liliopsida</taxon>
        <taxon>Asparagales</taxon>
        <taxon>Orchidaceae</taxon>
        <taxon>Apostasioideae</taxon>
        <taxon>Apostasia</taxon>
    </lineage>
</organism>